<evidence type="ECO:0000256" key="2">
    <source>
        <dbReference type="ARBA" id="ARBA00022473"/>
    </source>
</evidence>
<evidence type="ECO:0000259" key="12">
    <source>
        <dbReference type="PROSITE" id="PS50106"/>
    </source>
</evidence>
<dbReference type="GO" id="GO:0014069">
    <property type="term" value="C:postsynaptic density"/>
    <property type="evidence" value="ECO:0007669"/>
    <property type="project" value="TreeGrafter"/>
</dbReference>
<dbReference type="InterPro" id="IPR001478">
    <property type="entry name" value="PDZ"/>
</dbReference>
<dbReference type="InterPro" id="IPR040645">
    <property type="entry name" value="Neurabin-1/2_PDZ"/>
</dbReference>
<dbReference type="SUPFAM" id="SSF50156">
    <property type="entry name" value="PDZ domain-like"/>
    <property type="match status" value="1"/>
</dbReference>
<comment type="subcellular location">
    <subcellularLocation>
        <location evidence="1">Cytoplasm</location>
        <location evidence="1">Cytoskeleton</location>
    </subcellularLocation>
    <subcellularLocation>
        <location evidence="11">Synapse</location>
    </subcellularLocation>
</comment>
<dbReference type="GO" id="GO:0019722">
    <property type="term" value="P:calcium-mediated signaling"/>
    <property type="evidence" value="ECO:0007669"/>
    <property type="project" value="TreeGrafter"/>
</dbReference>
<feature type="domain" description="PDZ" evidence="12">
    <location>
        <begin position="42"/>
        <end position="87"/>
    </location>
</feature>
<evidence type="ECO:0000256" key="9">
    <source>
        <dbReference type="ARBA" id="ARBA00023203"/>
    </source>
</evidence>
<dbReference type="Gene3D" id="2.30.42.10">
    <property type="match status" value="1"/>
</dbReference>
<dbReference type="GO" id="GO:0005737">
    <property type="term" value="C:cytoplasm"/>
    <property type="evidence" value="ECO:0007669"/>
    <property type="project" value="TreeGrafter"/>
</dbReference>
<evidence type="ECO:0000256" key="4">
    <source>
        <dbReference type="ARBA" id="ARBA00022553"/>
    </source>
</evidence>
<dbReference type="InterPro" id="IPR036034">
    <property type="entry name" value="PDZ_sf"/>
</dbReference>
<dbReference type="GO" id="GO:0031175">
    <property type="term" value="P:neuron projection development"/>
    <property type="evidence" value="ECO:0007669"/>
    <property type="project" value="TreeGrafter"/>
</dbReference>
<evidence type="ECO:0000256" key="11">
    <source>
        <dbReference type="ARBA" id="ARBA00034103"/>
    </source>
</evidence>
<organism evidence="13 14">
    <name type="scientific">Rotaria sordida</name>
    <dbReference type="NCBI Taxonomy" id="392033"/>
    <lineage>
        <taxon>Eukaryota</taxon>
        <taxon>Metazoa</taxon>
        <taxon>Spiralia</taxon>
        <taxon>Gnathifera</taxon>
        <taxon>Rotifera</taxon>
        <taxon>Eurotatoria</taxon>
        <taxon>Bdelloidea</taxon>
        <taxon>Philodinida</taxon>
        <taxon>Philodinidae</taxon>
        <taxon>Rotaria</taxon>
    </lineage>
</organism>
<dbReference type="GO" id="GO:0030425">
    <property type="term" value="C:dendrite"/>
    <property type="evidence" value="ECO:0007669"/>
    <property type="project" value="TreeGrafter"/>
</dbReference>
<gene>
    <name evidence="13" type="ORF">OTI717_LOCUS43118</name>
</gene>
<accession>A0A820K1Q6</accession>
<dbReference type="Pfam" id="PF17817">
    <property type="entry name" value="PDZ_5"/>
    <property type="match status" value="1"/>
</dbReference>
<dbReference type="Proteomes" id="UP000663823">
    <property type="component" value="Unassembled WGS sequence"/>
</dbReference>
<dbReference type="InterPro" id="IPR043446">
    <property type="entry name" value="Neurabin-like"/>
</dbReference>
<dbReference type="GO" id="GO:0015629">
    <property type="term" value="C:actin cytoskeleton"/>
    <property type="evidence" value="ECO:0007669"/>
    <property type="project" value="TreeGrafter"/>
</dbReference>
<sequence>PNRVYPTYSVDEYDRRNEDIDPFSATAEYELEKRIEKMNVFTVEIEKSPEGLGISVLGMGVGADNGLEKLGIFVKSLNPQGVVAKDG</sequence>
<keyword evidence="4" id="KW-0597">Phosphoprotein</keyword>
<keyword evidence="5" id="KW-0221">Differentiation</keyword>
<keyword evidence="8" id="KW-0175">Coiled coil</keyword>
<evidence type="ECO:0000256" key="1">
    <source>
        <dbReference type="ARBA" id="ARBA00004245"/>
    </source>
</evidence>
<proteinExistence type="predicted"/>
<protein>
    <recommendedName>
        <fullName evidence="12">PDZ domain-containing protein</fullName>
    </recommendedName>
</protein>
<keyword evidence="6" id="KW-0524">Neurogenesis</keyword>
<dbReference type="PROSITE" id="PS50106">
    <property type="entry name" value="PDZ"/>
    <property type="match status" value="1"/>
</dbReference>
<name>A0A820K1Q6_9BILA</name>
<keyword evidence="3" id="KW-0963">Cytoplasm</keyword>
<evidence type="ECO:0000313" key="13">
    <source>
        <dbReference type="EMBL" id="CAF4336527.1"/>
    </source>
</evidence>
<dbReference type="AlphaFoldDB" id="A0A820K1Q6"/>
<evidence type="ECO:0000256" key="10">
    <source>
        <dbReference type="ARBA" id="ARBA00023212"/>
    </source>
</evidence>
<evidence type="ECO:0000256" key="5">
    <source>
        <dbReference type="ARBA" id="ARBA00022782"/>
    </source>
</evidence>
<reference evidence="13" key="1">
    <citation type="submission" date="2021-02" db="EMBL/GenBank/DDBJ databases">
        <authorList>
            <person name="Nowell W R."/>
        </authorList>
    </citation>
    <scope>NUCLEOTIDE SEQUENCE</scope>
</reference>
<dbReference type="EMBL" id="CAJOAX010058747">
    <property type="protein sequence ID" value="CAF4336527.1"/>
    <property type="molecule type" value="Genomic_DNA"/>
</dbReference>
<feature type="non-terminal residue" evidence="13">
    <location>
        <position position="1"/>
    </location>
</feature>
<dbReference type="GO" id="GO:0007015">
    <property type="term" value="P:actin filament organization"/>
    <property type="evidence" value="ECO:0007669"/>
    <property type="project" value="TreeGrafter"/>
</dbReference>
<dbReference type="PANTHER" id="PTHR16154:SF6">
    <property type="entry name" value="SPINOPHILIN, ISOFORM J"/>
    <property type="match status" value="1"/>
</dbReference>
<evidence type="ECO:0000256" key="6">
    <source>
        <dbReference type="ARBA" id="ARBA00022902"/>
    </source>
</evidence>
<keyword evidence="9" id="KW-0009">Actin-binding</keyword>
<evidence type="ECO:0000256" key="3">
    <source>
        <dbReference type="ARBA" id="ARBA00022490"/>
    </source>
</evidence>
<evidence type="ECO:0000313" key="14">
    <source>
        <dbReference type="Proteomes" id="UP000663823"/>
    </source>
</evidence>
<keyword evidence="10" id="KW-0206">Cytoskeleton</keyword>
<comment type="caution">
    <text evidence="13">The sequence shown here is derived from an EMBL/GenBank/DDBJ whole genome shotgun (WGS) entry which is preliminary data.</text>
</comment>
<dbReference type="GO" id="GO:0051015">
    <property type="term" value="F:actin filament binding"/>
    <property type="evidence" value="ECO:0007669"/>
    <property type="project" value="TreeGrafter"/>
</dbReference>
<feature type="non-terminal residue" evidence="13">
    <location>
        <position position="87"/>
    </location>
</feature>
<dbReference type="PANTHER" id="PTHR16154">
    <property type="entry name" value="NEURABIN"/>
    <property type="match status" value="1"/>
</dbReference>
<keyword evidence="7" id="KW-0770">Synapse</keyword>
<keyword evidence="2" id="KW-0217">Developmental protein</keyword>
<evidence type="ECO:0000256" key="8">
    <source>
        <dbReference type="ARBA" id="ARBA00023054"/>
    </source>
</evidence>
<evidence type="ECO:0000256" key="7">
    <source>
        <dbReference type="ARBA" id="ARBA00023018"/>
    </source>
</evidence>